<feature type="transmembrane region" description="Helical" evidence="2">
    <location>
        <begin position="427"/>
        <end position="447"/>
    </location>
</feature>
<evidence type="ECO:0000256" key="1">
    <source>
        <dbReference type="SAM" id="MobiDB-lite"/>
    </source>
</evidence>
<organism evidence="3 4">
    <name type="scientific">Haloarcula argentinensis</name>
    <dbReference type="NCBI Taxonomy" id="43776"/>
    <lineage>
        <taxon>Archaea</taxon>
        <taxon>Methanobacteriati</taxon>
        <taxon>Methanobacteriota</taxon>
        <taxon>Stenosarchaea group</taxon>
        <taxon>Halobacteria</taxon>
        <taxon>Halobacteriales</taxon>
        <taxon>Haloarculaceae</taxon>
        <taxon>Haloarcula</taxon>
    </lineage>
</organism>
<dbReference type="Proteomes" id="UP001248536">
    <property type="component" value="Unassembled WGS sequence"/>
</dbReference>
<feature type="compositionally biased region" description="Polar residues" evidence="1">
    <location>
        <begin position="395"/>
        <end position="406"/>
    </location>
</feature>
<keyword evidence="4" id="KW-1185">Reference proteome</keyword>
<dbReference type="EMBL" id="JAMQCP010000001">
    <property type="protein sequence ID" value="MDS0252707.1"/>
    <property type="molecule type" value="Genomic_DNA"/>
</dbReference>
<evidence type="ECO:0000256" key="2">
    <source>
        <dbReference type="SAM" id="Phobius"/>
    </source>
</evidence>
<dbReference type="InterPro" id="IPR013783">
    <property type="entry name" value="Ig-like_fold"/>
</dbReference>
<dbReference type="InterPro" id="IPR026453">
    <property type="entry name" value="PGF_pre_PGF"/>
</dbReference>
<proteinExistence type="predicted"/>
<feature type="region of interest" description="Disordered" evidence="1">
    <location>
        <begin position="379"/>
        <end position="410"/>
    </location>
</feature>
<sequence>MVREDRSPRQHWSGLLTVCVVALLLAVTAAGPAVAEPSLFVSGASKDTNTILAGDSVNVTATVQNTGSSGGATNIEYVVNGTTRATERVVVDAGSSVERTRALKFDTPGTYRIKVQSPGKSAGRVRVKPAIVETKRMDQTTRQLKIRGGMVPTNEPYVMNVSRPANRSFALQSWTVNASQEAFTQDVTEYTDPSAADISVPSGDDASVFGVVTVGSSDGVEPSSMQFALNRSTLQQAGIAAQNVRVYHRVNGSWKAAETTVASEQPDRVVYEADTAGATAYAIGKLEPSFSVTRTSVVNEQATDGHRVTVRGTVENAGSSPGTYDAQMLVDGEVVNQTSVTVPADTEQTVTLSTVVTTPGTFQIGFNDVNAGEVQVTESQLQTDENGGAEPKTEPTGTETAVQTEPTVDGDGGLGPLPATVMGISTVLVIGGLLGALLLFGVVIVLLRRGGSRNDSGFEL</sequence>
<evidence type="ECO:0000313" key="4">
    <source>
        <dbReference type="Proteomes" id="UP001248536"/>
    </source>
</evidence>
<evidence type="ECO:0000313" key="3">
    <source>
        <dbReference type="EMBL" id="MDS0252707.1"/>
    </source>
</evidence>
<dbReference type="Gene3D" id="2.60.40.10">
    <property type="entry name" value="Immunoglobulins"/>
    <property type="match status" value="2"/>
</dbReference>
<reference evidence="3 4" key="1">
    <citation type="submission" date="2022-06" db="EMBL/GenBank/DDBJ databases">
        <title>Haloarcula sp. a new haloarchaeum isolate from saline soil.</title>
        <authorList>
            <person name="Strakova D."/>
            <person name="Galisteo C."/>
            <person name="Sanchez-Porro C."/>
            <person name="Ventosa A."/>
        </authorList>
    </citation>
    <scope>NUCLEOTIDE SEQUENCE [LARGE SCALE GENOMIC DNA]</scope>
    <source>
        <strain evidence="3 4">JCM 15760</strain>
    </source>
</reference>
<name>A0ABU2EWQ3_HALAR</name>
<keyword evidence="2" id="KW-1133">Transmembrane helix</keyword>
<accession>A0ABU2EWQ3</accession>
<keyword evidence="2" id="KW-0812">Transmembrane</keyword>
<gene>
    <name evidence="3" type="ORF">NC662_03140</name>
</gene>
<protein>
    <submittedName>
        <fullName evidence="3">PGF-pre-PGF domain-containing protein</fullName>
    </submittedName>
</protein>
<comment type="caution">
    <text evidence="3">The sequence shown here is derived from an EMBL/GenBank/DDBJ whole genome shotgun (WGS) entry which is preliminary data.</text>
</comment>
<keyword evidence="2" id="KW-0472">Membrane</keyword>
<dbReference type="NCBIfam" id="TIGR04213">
    <property type="entry name" value="PGF_pre_PGF"/>
    <property type="match status" value="1"/>
</dbReference>